<name>A0A0A9ETF1_ARUDO</name>
<protein>
    <submittedName>
        <fullName evidence="1">Uncharacterized protein</fullName>
    </submittedName>
</protein>
<dbReference type="AlphaFoldDB" id="A0A0A9ETF1"/>
<reference evidence="1" key="2">
    <citation type="journal article" date="2015" name="Data Brief">
        <title>Shoot transcriptome of the giant reed, Arundo donax.</title>
        <authorList>
            <person name="Barrero R.A."/>
            <person name="Guerrero F.D."/>
            <person name="Moolhuijzen P."/>
            <person name="Goolsby J.A."/>
            <person name="Tidwell J."/>
            <person name="Bellgard S.E."/>
            <person name="Bellgard M.I."/>
        </authorList>
    </citation>
    <scope>NUCLEOTIDE SEQUENCE</scope>
    <source>
        <tissue evidence="1">Shoot tissue taken approximately 20 cm above the soil surface</tissue>
    </source>
</reference>
<accession>A0A0A9ETF1</accession>
<proteinExistence type="predicted"/>
<evidence type="ECO:0000313" key="1">
    <source>
        <dbReference type="EMBL" id="JAD99307.1"/>
    </source>
</evidence>
<reference evidence="1" key="1">
    <citation type="submission" date="2014-09" db="EMBL/GenBank/DDBJ databases">
        <authorList>
            <person name="Magalhaes I.L.F."/>
            <person name="Oliveira U."/>
            <person name="Santos F.R."/>
            <person name="Vidigal T.H.D.A."/>
            <person name="Brescovit A.D."/>
            <person name="Santos A.J."/>
        </authorList>
    </citation>
    <scope>NUCLEOTIDE SEQUENCE</scope>
    <source>
        <tissue evidence="1">Shoot tissue taken approximately 20 cm above the soil surface</tissue>
    </source>
</reference>
<organism evidence="1">
    <name type="scientific">Arundo donax</name>
    <name type="common">Giant reed</name>
    <name type="synonym">Donax arundinaceus</name>
    <dbReference type="NCBI Taxonomy" id="35708"/>
    <lineage>
        <taxon>Eukaryota</taxon>
        <taxon>Viridiplantae</taxon>
        <taxon>Streptophyta</taxon>
        <taxon>Embryophyta</taxon>
        <taxon>Tracheophyta</taxon>
        <taxon>Spermatophyta</taxon>
        <taxon>Magnoliopsida</taxon>
        <taxon>Liliopsida</taxon>
        <taxon>Poales</taxon>
        <taxon>Poaceae</taxon>
        <taxon>PACMAD clade</taxon>
        <taxon>Arundinoideae</taxon>
        <taxon>Arundineae</taxon>
        <taxon>Arundo</taxon>
    </lineage>
</organism>
<sequence length="17" mass="1819">MREPCSAIGAARNQAMI</sequence>
<dbReference type="EMBL" id="GBRH01198588">
    <property type="protein sequence ID" value="JAD99307.1"/>
    <property type="molecule type" value="Transcribed_RNA"/>
</dbReference>